<evidence type="ECO:0000256" key="7">
    <source>
        <dbReference type="ARBA" id="ARBA00048326"/>
    </source>
</evidence>
<dbReference type="InterPro" id="IPR004398">
    <property type="entry name" value="RNA_MeTrfase_RsmD"/>
</dbReference>
<dbReference type="AlphaFoldDB" id="A0A2A5X041"/>
<dbReference type="PROSITE" id="PS00092">
    <property type="entry name" value="N6_MTASE"/>
    <property type="match status" value="1"/>
</dbReference>
<dbReference type="PANTHER" id="PTHR43542:SF1">
    <property type="entry name" value="METHYLTRANSFERASE"/>
    <property type="match status" value="1"/>
</dbReference>
<organism evidence="9 10">
    <name type="scientific">OM182 bacterium MED-G24</name>
    <dbReference type="NCBI Taxonomy" id="1986255"/>
    <lineage>
        <taxon>Bacteria</taxon>
        <taxon>Pseudomonadati</taxon>
        <taxon>Pseudomonadota</taxon>
        <taxon>Gammaproteobacteria</taxon>
        <taxon>OMG group</taxon>
        <taxon>OM182 clade</taxon>
    </lineage>
</organism>
<evidence type="ECO:0000313" key="9">
    <source>
        <dbReference type="EMBL" id="PDH42175.1"/>
    </source>
</evidence>
<evidence type="ECO:0000256" key="1">
    <source>
        <dbReference type="ARBA" id="ARBA00002649"/>
    </source>
</evidence>
<accession>A0A2A5X041</accession>
<dbReference type="EC" id="2.1.1.171" evidence="3 8"/>
<name>A0A2A5X041_9GAMM</name>
<dbReference type="PIRSF" id="PIRSF004553">
    <property type="entry name" value="CHP00095"/>
    <property type="match status" value="1"/>
</dbReference>
<keyword evidence="8" id="KW-0698">rRNA processing</keyword>
<evidence type="ECO:0000256" key="6">
    <source>
        <dbReference type="ARBA" id="ARBA00022679"/>
    </source>
</evidence>
<reference evidence="9 10" key="1">
    <citation type="submission" date="2017-08" db="EMBL/GenBank/DDBJ databases">
        <title>Fine stratification of microbial communities through a metagenomic profile of the photic zone.</title>
        <authorList>
            <person name="Haro-Moreno J.M."/>
            <person name="Lopez-Perez M."/>
            <person name="De La Torre J."/>
            <person name="Picazo A."/>
            <person name="Camacho A."/>
            <person name="Rodriguez-Valera F."/>
        </authorList>
    </citation>
    <scope>NUCLEOTIDE SEQUENCE [LARGE SCALE GENOMIC DNA]</scope>
    <source>
        <strain evidence="9">MED-G24</strain>
    </source>
</reference>
<comment type="caution">
    <text evidence="9">The sequence shown here is derived from an EMBL/GenBank/DDBJ whole genome shotgun (WGS) entry which is preliminary data.</text>
</comment>
<dbReference type="NCBIfam" id="TIGR00095">
    <property type="entry name" value="16S rRNA (guanine(966)-N(2))-methyltransferase RsmD"/>
    <property type="match status" value="1"/>
</dbReference>
<dbReference type="InterPro" id="IPR002052">
    <property type="entry name" value="DNA_methylase_N6_adenine_CS"/>
</dbReference>
<proteinExistence type="inferred from homology"/>
<keyword evidence="8" id="KW-0949">S-adenosyl-L-methionine</keyword>
<comment type="similarity">
    <text evidence="2 8">Belongs to the methyltransferase superfamily. RsmD family.</text>
</comment>
<dbReference type="InterPro" id="IPR029063">
    <property type="entry name" value="SAM-dependent_MTases_sf"/>
</dbReference>
<evidence type="ECO:0000256" key="5">
    <source>
        <dbReference type="ARBA" id="ARBA00022603"/>
    </source>
</evidence>
<comment type="function">
    <text evidence="1 8">Specifically methylates the guanine in position 966 of 16S rRNA in the assembled 30S particle.</text>
</comment>
<dbReference type="Gene3D" id="3.40.50.150">
    <property type="entry name" value="Vaccinia Virus protein VP39"/>
    <property type="match status" value="1"/>
</dbReference>
<gene>
    <name evidence="9" type="primary">rsmD</name>
    <name evidence="9" type="ORF">CNE99_00195</name>
</gene>
<dbReference type="PANTHER" id="PTHR43542">
    <property type="entry name" value="METHYLTRANSFERASE"/>
    <property type="match status" value="1"/>
</dbReference>
<dbReference type="CDD" id="cd02440">
    <property type="entry name" value="AdoMet_MTases"/>
    <property type="match status" value="1"/>
</dbReference>
<evidence type="ECO:0000256" key="3">
    <source>
        <dbReference type="ARBA" id="ARBA00012141"/>
    </source>
</evidence>
<keyword evidence="6 8" id="KW-0808">Transferase</keyword>
<dbReference type="EMBL" id="NTKD01000001">
    <property type="protein sequence ID" value="PDH42175.1"/>
    <property type="molecule type" value="Genomic_DNA"/>
</dbReference>
<dbReference type="Pfam" id="PF03602">
    <property type="entry name" value="Cons_hypoth95"/>
    <property type="match status" value="1"/>
</dbReference>
<sequence>MSEVLLARRPKGRRRPQNSLRIIAGRWRSRKIDFIDSIEVRPTPDRIRETLFNWLGTRTPGSRCLDLFAGSGILSIEALSRGAASVTLVDRNPEVVHHIRSTLSHLGGLDTVTLHASHADHFVSGSKEQFDLVFLDPPFSLCDGHTADNNLMLSTLEDLSAHGLLADSAMVYVESPRALDALTLPSKWQIDRYKRAGDVHYGLLSQSSGCPTNGVCV</sequence>
<evidence type="ECO:0000256" key="4">
    <source>
        <dbReference type="ARBA" id="ARBA00013682"/>
    </source>
</evidence>
<evidence type="ECO:0000256" key="8">
    <source>
        <dbReference type="PIRNR" id="PIRNR004553"/>
    </source>
</evidence>
<evidence type="ECO:0000313" key="10">
    <source>
        <dbReference type="Proteomes" id="UP000219327"/>
    </source>
</evidence>
<dbReference type="GO" id="GO:0052913">
    <property type="term" value="F:16S rRNA (guanine(966)-N(2))-methyltransferase activity"/>
    <property type="evidence" value="ECO:0007669"/>
    <property type="project" value="UniProtKB-EC"/>
</dbReference>
<dbReference type="GO" id="GO:0003676">
    <property type="term" value="F:nucleic acid binding"/>
    <property type="evidence" value="ECO:0007669"/>
    <property type="project" value="InterPro"/>
</dbReference>
<protein>
    <recommendedName>
        <fullName evidence="4 8">Ribosomal RNA small subunit methyltransferase D</fullName>
        <ecNumber evidence="3 8">2.1.1.171</ecNumber>
    </recommendedName>
</protein>
<dbReference type="SUPFAM" id="SSF53335">
    <property type="entry name" value="S-adenosyl-L-methionine-dependent methyltransferases"/>
    <property type="match status" value="1"/>
</dbReference>
<dbReference type="Proteomes" id="UP000219327">
    <property type="component" value="Unassembled WGS sequence"/>
</dbReference>
<comment type="catalytic activity">
    <reaction evidence="7 8">
        <text>guanosine(966) in 16S rRNA + S-adenosyl-L-methionine = N(2)-methylguanosine(966) in 16S rRNA + S-adenosyl-L-homocysteine + H(+)</text>
        <dbReference type="Rhea" id="RHEA:23548"/>
        <dbReference type="Rhea" id="RHEA-COMP:10211"/>
        <dbReference type="Rhea" id="RHEA-COMP:10212"/>
        <dbReference type="ChEBI" id="CHEBI:15378"/>
        <dbReference type="ChEBI" id="CHEBI:57856"/>
        <dbReference type="ChEBI" id="CHEBI:59789"/>
        <dbReference type="ChEBI" id="CHEBI:74269"/>
        <dbReference type="ChEBI" id="CHEBI:74481"/>
        <dbReference type="EC" id="2.1.1.171"/>
    </reaction>
</comment>
<evidence type="ECO:0000256" key="2">
    <source>
        <dbReference type="ARBA" id="ARBA00005269"/>
    </source>
</evidence>
<keyword evidence="5 8" id="KW-0489">Methyltransferase</keyword>